<dbReference type="PANTHER" id="PTHR11236:SF48">
    <property type="entry name" value="ISOCHORISMATE SYNTHASE MENF"/>
    <property type="match status" value="1"/>
</dbReference>
<dbReference type="InterPro" id="IPR015890">
    <property type="entry name" value="Chorismate_C"/>
</dbReference>
<evidence type="ECO:0000256" key="5">
    <source>
        <dbReference type="ARBA" id="ARBA00022842"/>
    </source>
</evidence>
<dbReference type="SUPFAM" id="SSF56322">
    <property type="entry name" value="ADC synthase"/>
    <property type="match status" value="1"/>
</dbReference>
<reference evidence="12 13" key="1">
    <citation type="submission" date="2020-03" db="EMBL/GenBank/DDBJ databases">
        <title>Genomic Encyclopedia of Type Strains, Phase IV (KMG-IV): sequencing the most valuable type-strain genomes for metagenomic binning, comparative biology and taxonomic classification.</title>
        <authorList>
            <person name="Goeker M."/>
        </authorList>
    </citation>
    <scope>NUCLEOTIDE SEQUENCE [LARGE SCALE GENOMIC DNA]</scope>
    <source>
        <strain evidence="12 13">DSM 5718</strain>
    </source>
</reference>
<comment type="catalytic activity">
    <reaction evidence="8">
        <text>chorismate + L-glutamine = anthranilate + pyruvate + L-glutamate + H(+)</text>
        <dbReference type="Rhea" id="RHEA:21732"/>
        <dbReference type="ChEBI" id="CHEBI:15361"/>
        <dbReference type="ChEBI" id="CHEBI:15378"/>
        <dbReference type="ChEBI" id="CHEBI:16567"/>
        <dbReference type="ChEBI" id="CHEBI:29748"/>
        <dbReference type="ChEBI" id="CHEBI:29985"/>
        <dbReference type="ChEBI" id="CHEBI:58359"/>
        <dbReference type="EC" id="4.1.3.27"/>
    </reaction>
</comment>
<dbReference type="Pfam" id="PF04715">
    <property type="entry name" value="Anth_synt_I_N"/>
    <property type="match status" value="1"/>
</dbReference>
<evidence type="ECO:0000256" key="4">
    <source>
        <dbReference type="ARBA" id="ARBA00022723"/>
    </source>
</evidence>
<dbReference type="InterPro" id="IPR005801">
    <property type="entry name" value="ADC_synthase"/>
</dbReference>
<name>A0A846MN74_9BACT</name>
<evidence type="ECO:0000256" key="2">
    <source>
        <dbReference type="ARBA" id="ARBA00011575"/>
    </source>
</evidence>
<evidence type="ECO:0000256" key="6">
    <source>
        <dbReference type="ARBA" id="ARBA00023239"/>
    </source>
</evidence>
<comment type="cofactor">
    <cofactor evidence="1">
        <name>Mg(2+)</name>
        <dbReference type="ChEBI" id="CHEBI:18420"/>
    </cofactor>
</comment>
<evidence type="ECO:0000256" key="3">
    <source>
        <dbReference type="ARBA" id="ARBA00020653"/>
    </source>
</evidence>
<evidence type="ECO:0000259" key="11">
    <source>
        <dbReference type="Pfam" id="PF04715"/>
    </source>
</evidence>
<evidence type="ECO:0000256" key="1">
    <source>
        <dbReference type="ARBA" id="ARBA00001946"/>
    </source>
</evidence>
<keyword evidence="13" id="KW-1185">Reference proteome</keyword>
<dbReference type="InterPro" id="IPR006805">
    <property type="entry name" value="Anth_synth_I_N"/>
</dbReference>
<comment type="function">
    <text evidence="7">Part of a heterotetrameric complex that catalyzes the two-step biosynthesis of anthranilate, an intermediate in the biosynthesis of L-tryptophan. In the first step, the glutamine-binding beta subunit (TrpG) of anthranilate synthase (AS) provides the glutamine amidotransferase activity which generates ammonia as a substrate that, along with chorismate, is used in the second step, catalyzed by the large alpha subunit of AS (TrpE) to produce anthranilate. In the absence of TrpG, TrpE can synthesize anthranilate directly from chorismate and high concentrations of ammonia.</text>
</comment>
<feature type="domain" description="Chorismate-utilising enzyme C-terminal" evidence="10">
    <location>
        <begin position="213"/>
        <end position="463"/>
    </location>
</feature>
<gene>
    <name evidence="12" type="ORF">FHS56_000303</name>
</gene>
<dbReference type="Proteomes" id="UP000537126">
    <property type="component" value="Unassembled WGS sequence"/>
</dbReference>
<dbReference type="PRINTS" id="PR00095">
    <property type="entry name" value="ANTSNTHASEI"/>
</dbReference>
<dbReference type="GO" id="GO:0000162">
    <property type="term" value="P:L-tryptophan biosynthetic process"/>
    <property type="evidence" value="ECO:0007669"/>
    <property type="project" value="TreeGrafter"/>
</dbReference>
<keyword evidence="5" id="KW-0460">Magnesium</keyword>
<evidence type="ECO:0000256" key="7">
    <source>
        <dbReference type="ARBA" id="ARBA00025634"/>
    </source>
</evidence>
<proteinExistence type="predicted"/>
<dbReference type="Pfam" id="PF00425">
    <property type="entry name" value="Chorismate_bind"/>
    <property type="match status" value="1"/>
</dbReference>
<evidence type="ECO:0000313" key="12">
    <source>
        <dbReference type="EMBL" id="NIK72817.1"/>
    </source>
</evidence>
<dbReference type="InterPro" id="IPR019999">
    <property type="entry name" value="Anth_synth_I-like"/>
</dbReference>
<accession>A0A846MN74</accession>
<evidence type="ECO:0000256" key="9">
    <source>
        <dbReference type="SAM" id="Coils"/>
    </source>
</evidence>
<keyword evidence="9" id="KW-0175">Coiled coil</keyword>
<evidence type="ECO:0000259" key="10">
    <source>
        <dbReference type="Pfam" id="PF00425"/>
    </source>
</evidence>
<sequence length="480" mass="55268">MMPLSSVNTPKKHRLRTRLHRQLADTHTPVNLYLKLRDKFVNTLLLESSDYHGGENSYSYICVAPIARFAVHNYEIQTTYPDGSSYRQVVEQPEQVLQSLLDFLNSFEVQSFNLPFVTDGLFGYMAYDAVQFFETIRFRQPLEEARRIPLILYQSFRFMIVINHFKDEMYVLEHCPEGEESDLERFLDIIENRNVPSYPFYTVGQELSNFTDDEFRAVIDAAKEHCQKGDVFQLVLSRRFEQPFRGDEFNVYRTLRSINPSPYLFFFDYGSFKLFGSSPEAQIVIKNREATIYPIAGTFRRTGNDQADYEQAKRLFADPKENAEHVMLVDLARNDLSRHGKDVKVEVFKEIQYYSHVIHLVSKVSARLKSGVPSLQLVADTFPAGTLSGAPKYRAMELIDTYEKGARGYYGGCIGYLGFNGDFNQAIMIRSFLSKDYRLYSQAGAGIVAKSSTESELQEVNNKLAALKQAIHYAEEIFKK</sequence>
<evidence type="ECO:0000313" key="13">
    <source>
        <dbReference type="Proteomes" id="UP000537126"/>
    </source>
</evidence>
<dbReference type="PANTHER" id="PTHR11236">
    <property type="entry name" value="AMINOBENZOATE/ANTHRANILATE SYNTHASE"/>
    <property type="match status" value="1"/>
</dbReference>
<keyword evidence="4" id="KW-0479">Metal-binding</keyword>
<dbReference type="RefSeq" id="WP_243844122.1">
    <property type="nucleotide sequence ID" value="NZ_JAASRN010000001.1"/>
</dbReference>
<dbReference type="EMBL" id="JAASRN010000001">
    <property type="protein sequence ID" value="NIK72817.1"/>
    <property type="molecule type" value="Genomic_DNA"/>
</dbReference>
<feature type="coiled-coil region" evidence="9">
    <location>
        <begin position="450"/>
        <end position="477"/>
    </location>
</feature>
<feature type="domain" description="Anthranilate synthase component I N-terminal" evidence="11">
    <location>
        <begin position="25"/>
        <end position="171"/>
    </location>
</feature>
<dbReference type="Gene3D" id="3.60.120.10">
    <property type="entry name" value="Anthranilate synthase"/>
    <property type="match status" value="1"/>
</dbReference>
<comment type="subunit">
    <text evidence="2">Heterotetramer consisting of two non-identical subunits: a beta subunit (TrpG) and a large alpha subunit (TrpE).</text>
</comment>
<keyword evidence="6 12" id="KW-0456">Lyase</keyword>
<protein>
    <recommendedName>
        <fullName evidence="3">Anthranilate synthase component 1</fullName>
    </recommendedName>
</protein>
<evidence type="ECO:0000256" key="8">
    <source>
        <dbReference type="ARBA" id="ARBA00047683"/>
    </source>
</evidence>
<comment type="caution">
    <text evidence="12">The sequence shown here is derived from an EMBL/GenBank/DDBJ whole genome shotgun (WGS) entry which is preliminary data.</text>
</comment>
<dbReference type="GO" id="GO:0046872">
    <property type="term" value="F:metal ion binding"/>
    <property type="evidence" value="ECO:0007669"/>
    <property type="project" value="UniProtKB-KW"/>
</dbReference>
<organism evidence="12 13">
    <name type="scientific">Thermonema lapsum</name>
    <dbReference type="NCBI Taxonomy" id="28195"/>
    <lineage>
        <taxon>Bacteria</taxon>
        <taxon>Pseudomonadati</taxon>
        <taxon>Bacteroidota</taxon>
        <taxon>Cytophagia</taxon>
        <taxon>Cytophagales</taxon>
        <taxon>Thermonemataceae</taxon>
        <taxon>Thermonema</taxon>
    </lineage>
</organism>
<dbReference type="AlphaFoldDB" id="A0A846MN74"/>
<dbReference type="GO" id="GO:0004049">
    <property type="term" value="F:anthranilate synthase activity"/>
    <property type="evidence" value="ECO:0007669"/>
    <property type="project" value="UniProtKB-EC"/>
</dbReference>